<dbReference type="NCBIfam" id="TIGR00361">
    <property type="entry name" value="ComEC_Rec2"/>
    <property type="match status" value="1"/>
</dbReference>
<keyword evidence="3 6" id="KW-0812">Transmembrane</keyword>
<dbReference type="PANTHER" id="PTHR30619:SF1">
    <property type="entry name" value="RECOMBINATION PROTEIN 2"/>
    <property type="match status" value="1"/>
</dbReference>
<feature type="transmembrane region" description="Helical" evidence="6">
    <location>
        <begin position="356"/>
        <end position="375"/>
    </location>
</feature>
<evidence type="ECO:0000313" key="9">
    <source>
        <dbReference type="Proteomes" id="UP001327459"/>
    </source>
</evidence>
<dbReference type="InterPro" id="IPR035681">
    <property type="entry name" value="ComA-like_MBL"/>
</dbReference>
<dbReference type="SMART" id="SM00849">
    <property type="entry name" value="Lactamase_B"/>
    <property type="match status" value="1"/>
</dbReference>
<dbReference type="InterPro" id="IPR004797">
    <property type="entry name" value="Competence_ComEC/Rec2"/>
</dbReference>
<keyword evidence="4 6" id="KW-1133">Transmembrane helix</keyword>
<feature type="transmembrane region" description="Helical" evidence="6">
    <location>
        <begin position="300"/>
        <end position="320"/>
    </location>
</feature>
<dbReference type="Pfam" id="PF03772">
    <property type="entry name" value="Competence"/>
    <property type="match status" value="1"/>
</dbReference>
<evidence type="ECO:0000256" key="6">
    <source>
        <dbReference type="SAM" id="Phobius"/>
    </source>
</evidence>
<feature type="transmembrane region" description="Helical" evidence="6">
    <location>
        <begin position="404"/>
        <end position="420"/>
    </location>
</feature>
<dbReference type="InterPro" id="IPR025405">
    <property type="entry name" value="DUF4131"/>
</dbReference>
<evidence type="ECO:0000313" key="8">
    <source>
        <dbReference type="EMBL" id="WQH17115.1"/>
    </source>
</evidence>
<proteinExistence type="predicted"/>
<dbReference type="Gene3D" id="3.60.15.10">
    <property type="entry name" value="Ribonuclease Z/Hydroxyacylglutathione hydrolase-like"/>
    <property type="match status" value="1"/>
</dbReference>
<organism evidence="8 9">
    <name type="scientific">Guyparkeria halophila</name>
    <dbReference type="NCBI Taxonomy" id="47960"/>
    <lineage>
        <taxon>Bacteria</taxon>
        <taxon>Pseudomonadati</taxon>
        <taxon>Pseudomonadota</taxon>
        <taxon>Gammaproteobacteria</taxon>
        <taxon>Chromatiales</taxon>
        <taxon>Thioalkalibacteraceae</taxon>
        <taxon>Guyparkeria</taxon>
    </lineage>
</organism>
<feature type="transmembrane region" description="Helical" evidence="6">
    <location>
        <begin position="432"/>
        <end position="451"/>
    </location>
</feature>
<dbReference type="Pfam" id="PF13567">
    <property type="entry name" value="DUF4131"/>
    <property type="match status" value="1"/>
</dbReference>
<sequence>MDREVMSPGKASASGEVCARSPQRRLAARWLLLAWAGAALLAWFVPWWALVDSGLAAVGSAWWAMLVLGLALLALGAWRQGFSRWALLVIGVAGALHTLVPVAILVDRTPVFADRVDCQLKGKVVGLVDDRVDRRRLTFAVQTARAVDPDDRGAARVCQRLLPGGRLKLSDYTPPPGRVELIPGVRYDLKARIKPLRGHANPGGFDYRRYLFRHQILATGYLRERQPIDLGRASGWAAQVDRWRDAARSRLQETLAAAERRTADGPLSAGAALLHGLALGDRGELSDRQWEWLLASGTNHLLAISGLHVGMVAALAAWLVRVGWGWLAISRGWPAQRLAALAAVLAAWSYALIAGLSIPTLRAALMLTVLLLGVLMQRRWRLLDLWLIAFVLVMGIDPFAPLDMGFWLSFAAVLLIIVMIRGREGLWRPWELLRLQWLLTLGLLPLTWGLFDRVAFASLPANLLAVPLVSMLITPLALLTLFLALISPAVAAWPAWLIDGLGQRLFGVLGWLVAIFPDSNHAPPGPLVLALFALGVLWLGLPRRFPGRVLAIVLLLPALLVGSSRPAPGQFEAVVLDVGQGAAVLLRTAHHDLLYDAGPRHGRFDTGEAIVLPALRALNVSRLDRIVISHDAMDHAGGLASIRQAFPQAAVVGLTEGRFGVTGAGMACRHGSEWSQDGVRFSLLRAPRGSSNDRSCVLHVAGASESLLLTGDIEAAAEQWLLRHARLEADAVLVPHHGSASSSTTAFINATGARRALVSAGFLNRWGHPREAVTARWQAAGATVWRTDRDGALHLERGGVRAERAGQWPFPWRRPAASMHRLAP</sequence>
<keyword evidence="9" id="KW-1185">Reference proteome</keyword>
<keyword evidence="2" id="KW-1003">Cell membrane</keyword>
<dbReference type="Proteomes" id="UP001327459">
    <property type="component" value="Chromosome"/>
</dbReference>
<feature type="transmembrane region" description="Helical" evidence="6">
    <location>
        <begin position="463"/>
        <end position="486"/>
    </location>
</feature>
<feature type="transmembrane region" description="Helical" evidence="6">
    <location>
        <begin position="85"/>
        <end position="106"/>
    </location>
</feature>
<feature type="transmembrane region" description="Helical" evidence="6">
    <location>
        <begin position="30"/>
        <end position="49"/>
    </location>
</feature>
<evidence type="ECO:0000256" key="2">
    <source>
        <dbReference type="ARBA" id="ARBA00022475"/>
    </source>
</evidence>
<dbReference type="PANTHER" id="PTHR30619">
    <property type="entry name" value="DNA INTERNALIZATION/COMPETENCE PROTEIN COMEC/REC2"/>
    <property type="match status" value="1"/>
</dbReference>
<feature type="transmembrane region" description="Helical" evidence="6">
    <location>
        <begin position="548"/>
        <end position="567"/>
    </location>
</feature>
<dbReference type="SUPFAM" id="SSF56281">
    <property type="entry name" value="Metallo-hydrolase/oxidoreductase"/>
    <property type="match status" value="1"/>
</dbReference>
<dbReference type="InterPro" id="IPR052159">
    <property type="entry name" value="Competence_DNA_uptake"/>
</dbReference>
<feature type="transmembrane region" description="Helical" evidence="6">
    <location>
        <begin position="382"/>
        <end position="398"/>
    </location>
</feature>
<dbReference type="InterPro" id="IPR001279">
    <property type="entry name" value="Metallo-B-lactamas"/>
</dbReference>
<protein>
    <submittedName>
        <fullName evidence="8">DNA internalization-related competence protein ComEC/Rec2</fullName>
    </submittedName>
</protein>
<name>A0ABZ0YY76_9GAMM</name>
<dbReference type="EMBL" id="CP140153">
    <property type="protein sequence ID" value="WQH17115.1"/>
    <property type="molecule type" value="Genomic_DNA"/>
</dbReference>
<feature type="transmembrane region" description="Helical" evidence="6">
    <location>
        <begin position="332"/>
        <end position="350"/>
    </location>
</feature>
<accession>A0ABZ0YY76</accession>
<feature type="transmembrane region" description="Helical" evidence="6">
    <location>
        <begin position="493"/>
        <end position="516"/>
    </location>
</feature>
<gene>
    <name evidence="8" type="ORF">SR882_04210</name>
</gene>
<evidence type="ECO:0000256" key="3">
    <source>
        <dbReference type="ARBA" id="ARBA00022692"/>
    </source>
</evidence>
<dbReference type="RefSeq" id="WP_322522096.1">
    <property type="nucleotide sequence ID" value="NZ_CP140153.1"/>
</dbReference>
<feature type="transmembrane region" description="Helical" evidence="6">
    <location>
        <begin position="522"/>
        <end position="541"/>
    </location>
</feature>
<dbReference type="CDD" id="cd07731">
    <property type="entry name" value="ComA-like_MBL-fold"/>
    <property type="match status" value="1"/>
</dbReference>
<evidence type="ECO:0000256" key="4">
    <source>
        <dbReference type="ARBA" id="ARBA00022989"/>
    </source>
</evidence>
<feature type="transmembrane region" description="Helical" evidence="6">
    <location>
        <begin position="61"/>
        <end position="78"/>
    </location>
</feature>
<dbReference type="InterPro" id="IPR004477">
    <property type="entry name" value="ComEC_N"/>
</dbReference>
<keyword evidence="5 6" id="KW-0472">Membrane</keyword>
<feature type="domain" description="Metallo-beta-lactamase" evidence="7">
    <location>
        <begin position="580"/>
        <end position="762"/>
    </location>
</feature>
<reference evidence="8 9" key="1">
    <citation type="submission" date="2023-11" db="EMBL/GenBank/DDBJ databases">
        <title>MicrobeMod: A computational toolkit for identifying prokaryotic methylation and restriction-modification with nanopore sequencing.</title>
        <authorList>
            <person name="Crits-Christoph A."/>
            <person name="Kang S.C."/>
            <person name="Lee H."/>
            <person name="Ostrov N."/>
        </authorList>
    </citation>
    <scope>NUCLEOTIDE SEQUENCE [LARGE SCALE GENOMIC DNA]</scope>
    <source>
        <strain evidence="8 9">ATCC 49870</strain>
    </source>
</reference>
<dbReference type="InterPro" id="IPR036866">
    <property type="entry name" value="RibonucZ/Hydroxyglut_hydro"/>
</dbReference>
<dbReference type="Pfam" id="PF00753">
    <property type="entry name" value="Lactamase_B"/>
    <property type="match status" value="1"/>
</dbReference>
<dbReference type="NCBIfam" id="TIGR00360">
    <property type="entry name" value="ComEC_N-term"/>
    <property type="match status" value="1"/>
</dbReference>
<comment type="subcellular location">
    <subcellularLocation>
        <location evidence="1">Cell membrane</location>
        <topology evidence="1">Multi-pass membrane protein</topology>
    </subcellularLocation>
</comment>
<evidence type="ECO:0000256" key="5">
    <source>
        <dbReference type="ARBA" id="ARBA00023136"/>
    </source>
</evidence>
<evidence type="ECO:0000259" key="7">
    <source>
        <dbReference type="SMART" id="SM00849"/>
    </source>
</evidence>
<evidence type="ECO:0000256" key="1">
    <source>
        <dbReference type="ARBA" id="ARBA00004651"/>
    </source>
</evidence>